<keyword evidence="1" id="KW-0472">Membrane</keyword>
<accession>A0A7Z3H1A5</accession>
<evidence type="ECO:0000256" key="1">
    <source>
        <dbReference type="SAM" id="Phobius"/>
    </source>
</evidence>
<reference evidence="2 3" key="1">
    <citation type="submission" date="2018-03" db="EMBL/GenBank/DDBJ databases">
        <title>Complete genome sequence of Pseudomonas fluorescens sp. G7.</title>
        <authorList>
            <person name="Gao C.-H."/>
            <person name="Li Z."/>
            <person name="Cai P."/>
        </authorList>
    </citation>
    <scope>NUCLEOTIDE SEQUENCE [LARGE SCALE GENOMIC DNA]</scope>
    <source>
        <strain evidence="2 3">G7</strain>
    </source>
</reference>
<dbReference type="Proteomes" id="UP000501669">
    <property type="component" value="Chromosome"/>
</dbReference>
<dbReference type="EMBL" id="CP027561">
    <property type="protein sequence ID" value="QJP97032.1"/>
    <property type="molecule type" value="Genomic_DNA"/>
</dbReference>
<gene>
    <name evidence="2" type="ORF">C6Y56_21560</name>
</gene>
<feature type="transmembrane region" description="Helical" evidence="1">
    <location>
        <begin position="107"/>
        <end position="129"/>
    </location>
</feature>
<proteinExistence type="predicted"/>
<dbReference type="RefSeq" id="WP_169431522.1">
    <property type="nucleotide sequence ID" value="NZ_CP027561.1"/>
</dbReference>
<dbReference type="AlphaFoldDB" id="A0A7Z3H1A5"/>
<keyword evidence="1" id="KW-0812">Transmembrane</keyword>
<feature type="transmembrane region" description="Helical" evidence="1">
    <location>
        <begin position="23"/>
        <end position="41"/>
    </location>
</feature>
<feature type="transmembrane region" description="Helical" evidence="1">
    <location>
        <begin position="47"/>
        <end position="68"/>
    </location>
</feature>
<evidence type="ECO:0000313" key="2">
    <source>
        <dbReference type="EMBL" id="QJP97032.1"/>
    </source>
</evidence>
<protein>
    <submittedName>
        <fullName evidence="2">Uncharacterized protein</fullName>
    </submittedName>
</protein>
<evidence type="ECO:0000313" key="3">
    <source>
        <dbReference type="Proteomes" id="UP000501669"/>
    </source>
</evidence>
<organism evidence="2 3">
    <name type="scientific">Pseudomonas fluorescens</name>
    <dbReference type="NCBI Taxonomy" id="294"/>
    <lineage>
        <taxon>Bacteria</taxon>
        <taxon>Pseudomonadati</taxon>
        <taxon>Pseudomonadota</taxon>
        <taxon>Gammaproteobacteria</taxon>
        <taxon>Pseudomonadales</taxon>
        <taxon>Pseudomonadaceae</taxon>
        <taxon>Pseudomonas</taxon>
    </lineage>
</organism>
<keyword evidence="1" id="KW-1133">Transmembrane helix</keyword>
<sequence length="133" mass="15253">MDEKIAHLTFIQGVVNRMAANSFLVKGWTIALIAALLAIAADKITFAYMLVVLVPVMLFWWLDSYYLMQERLYRELYKEVSQKASGSIDFNMDSSIYKGRVESFFKIARSSSVGPFYLVIVALLVVMYFRSCH</sequence>
<name>A0A7Z3H1A5_PSEFL</name>